<dbReference type="Pfam" id="PF04314">
    <property type="entry name" value="PCuAC"/>
    <property type="match status" value="1"/>
</dbReference>
<feature type="signal peptide" evidence="1">
    <location>
        <begin position="1"/>
        <end position="23"/>
    </location>
</feature>
<dbReference type="AlphaFoldDB" id="D4ZFI1"/>
<dbReference type="PANTHER" id="PTHR36302:SF1">
    <property type="entry name" value="COPPER CHAPERONE PCU(A)C"/>
    <property type="match status" value="1"/>
</dbReference>
<evidence type="ECO:0000313" key="3">
    <source>
        <dbReference type="Proteomes" id="UP000002350"/>
    </source>
</evidence>
<gene>
    <name evidence="2" type="ordered locus">SVI_0459</name>
</gene>
<dbReference type="PANTHER" id="PTHR36302">
    <property type="entry name" value="BLR7088 PROTEIN"/>
    <property type="match status" value="1"/>
</dbReference>
<proteinExistence type="predicted"/>
<keyword evidence="3" id="KW-1185">Reference proteome</keyword>
<name>D4ZFI1_SHEVD</name>
<dbReference type="KEGG" id="svo:SVI_0459"/>
<dbReference type="Gene3D" id="2.60.40.1890">
    <property type="entry name" value="PCu(A)C copper chaperone"/>
    <property type="match status" value="1"/>
</dbReference>
<evidence type="ECO:0008006" key="4">
    <source>
        <dbReference type="Google" id="ProtNLM"/>
    </source>
</evidence>
<sequence>MKQKFKHVFSFVVLWVASFSAMANVVLVDGQVRAMPPSVPNSAAYLTLENHGPSIKLVAVEAGFVKEAQLHTVIEEDGMVKMRQVESFTIPQHGRLTLSESGQHIMLLGLKQPLVSGESVNLTLKFDNGSELPVSLMVSKQAMTKSEGHHHHN</sequence>
<evidence type="ECO:0000256" key="1">
    <source>
        <dbReference type="SAM" id="SignalP"/>
    </source>
</evidence>
<feature type="chain" id="PRO_5003068696" description="Copper chaperone PCu(A)C" evidence="1">
    <location>
        <begin position="24"/>
        <end position="153"/>
    </location>
</feature>
<keyword evidence="1" id="KW-0732">Signal</keyword>
<dbReference type="eggNOG" id="COG2847">
    <property type="taxonomic scope" value="Bacteria"/>
</dbReference>
<accession>D4ZFI1</accession>
<dbReference type="InterPro" id="IPR007410">
    <property type="entry name" value="LpqE-like"/>
</dbReference>
<dbReference type="InterPro" id="IPR036182">
    <property type="entry name" value="PCuAC_sf"/>
</dbReference>
<reference evidence="3" key="1">
    <citation type="journal article" date="2010" name="Mol. Biosyst.">
        <title>Complete genome sequence and comparative analysis of Shewanella violacea, a psychrophilic and piezophilic bacterium from deep sea floor sediments.</title>
        <authorList>
            <person name="Aono E."/>
            <person name="Baba T."/>
            <person name="Ara T."/>
            <person name="Nishi T."/>
            <person name="Nakamichi T."/>
            <person name="Inamoto E."/>
            <person name="Toyonaga H."/>
            <person name="Hasegawa M."/>
            <person name="Takai Y."/>
            <person name="Okumura Y."/>
            <person name="Baba M."/>
            <person name="Tomita M."/>
            <person name="Kato C."/>
            <person name="Oshima T."/>
            <person name="Nakasone K."/>
            <person name="Mori H."/>
        </authorList>
    </citation>
    <scope>NUCLEOTIDE SEQUENCE [LARGE SCALE GENOMIC DNA]</scope>
    <source>
        <strain evidence="3">JCM 10179 / CIP 106290 / LMG 19151 / DSS12</strain>
    </source>
</reference>
<dbReference type="InterPro" id="IPR058248">
    <property type="entry name" value="Lxx211020-like"/>
</dbReference>
<dbReference type="HOGENOM" id="CLU_100939_1_2_6"/>
<protein>
    <recommendedName>
        <fullName evidence="4">Copper chaperone PCu(A)C</fullName>
    </recommendedName>
</protein>
<dbReference type="EMBL" id="AP011177">
    <property type="protein sequence ID" value="BAJ00430.1"/>
    <property type="molecule type" value="Genomic_DNA"/>
</dbReference>
<organism evidence="2 3">
    <name type="scientific">Shewanella violacea (strain JCM 10179 / CIP 106290 / LMG 19151 / DSS12)</name>
    <dbReference type="NCBI Taxonomy" id="637905"/>
    <lineage>
        <taxon>Bacteria</taxon>
        <taxon>Pseudomonadati</taxon>
        <taxon>Pseudomonadota</taxon>
        <taxon>Gammaproteobacteria</taxon>
        <taxon>Alteromonadales</taxon>
        <taxon>Shewanellaceae</taxon>
        <taxon>Shewanella</taxon>
    </lineage>
</organism>
<dbReference type="STRING" id="637905.SVI_0459"/>
<evidence type="ECO:0000313" key="2">
    <source>
        <dbReference type="EMBL" id="BAJ00430.1"/>
    </source>
</evidence>
<dbReference type="Proteomes" id="UP000002350">
    <property type="component" value="Chromosome"/>
</dbReference>
<dbReference type="SUPFAM" id="SSF110087">
    <property type="entry name" value="DR1885-like metal-binding protein"/>
    <property type="match status" value="1"/>
</dbReference>